<dbReference type="EMBL" id="JAUSYY010000001">
    <property type="protein sequence ID" value="MDQ0892710.1"/>
    <property type="molecule type" value="Genomic_DNA"/>
</dbReference>
<keyword evidence="3" id="KW-1003">Cell membrane</keyword>
<evidence type="ECO:0000256" key="8">
    <source>
        <dbReference type="SAM" id="Phobius"/>
    </source>
</evidence>
<feature type="transmembrane region" description="Helical" evidence="8">
    <location>
        <begin position="332"/>
        <end position="356"/>
    </location>
</feature>
<evidence type="ECO:0000256" key="2">
    <source>
        <dbReference type="ARBA" id="ARBA00022448"/>
    </source>
</evidence>
<dbReference type="PANTHER" id="PTHR42718:SF47">
    <property type="entry name" value="METHYL VIOLOGEN RESISTANCE PROTEIN SMVA"/>
    <property type="match status" value="1"/>
</dbReference>
<keyword evidence="5 8" id="KW-1133">Transmembrane helix</keyword>
<comment type="subcellular location">
    <subcellularLocation>
        <location evidence="1">Cell membrane</location>
        <topology evidence="1">Multi-pass membrane protein</topology>
    </subcellularLocation>
</comment>
<feature type="domain" description="Major facilitator superfamily (MFS) profile" evidence="9">
    <location>
        <begin position="45"/>
        <end position="531"/>
    </location>
</feature>
<feature type="transmembrane region" description="Helical" evidence="8">
    <location>
        <begin position="260"/>
        <end position="277"/>
    </location>
</feature>
<evidence type="ECO:0000256" key="3">
    <source>
        <dbReference type="ARBA" id="ARBA00022475"/>
    </source>
</evidence>
<evidence type="ECO:0000256" key="6">
    <source>
        <dbReference type="ARBA" id="ARBA00023136"/>
    </source>
</evidence>
<dbReference type="RefSeq" id="WP_307038692.1">
    <property type="nucleotide sequence ID" value="NZ_JAUSYY010000001.1"/>
</dbReference>
<dbReference type="InterPro" id="IPR011701">
    <property type="entry name" value="MFS"/>
</dbReference>
<feature type="transmembrane region" description="Helical" evidence="8">
    <location>
        <begin position="231"/>
        <end position="248"/>
    </location>
</feature>
<protein>
    <submittedName>
        <fullName evidence="10">DHA2 family multidrug resistance protein-like MFS transporter</fullName>
    </submittedName>
</protein>
<feature type="transmembrane region" description="Helical" evidence="8">
    <location>
        <begin position="82"/>
        <end position="99"/>
    </location>
</feature>
<dbReference type="Gene3D" id="1.20.1250.20">
    <property type="entry name" value="MFS general substrate transporter like domains"/>
    <property type="match status" value="1"/>
</dbReference>
<dbReference type="PANTHER" id="PTHR42718">
    <property type="entry name" value="MAJOR FACILITATOR SUPERFAMILY MULTIDRUG TRANSPORTER MFSC"/>
    <property type="match status" value="1"/>
</dbReference>
<proteinExistence type="predicted"/>
<feature type="transmembrane region" description="Helical" evidence="8">
    <location>
        <begin position="43"/>
        <end position="70"/>
    </location>
</feature>
<feature type="region of interest" description="Disordered" evidence="7">
    <location>
        <begin position="1"/>
        <end position="22"/>
    </location>
</feature>
<evidence type="ECO:0000256" key="5">
    <source>
        <dbReference type="ARBA" id="ARBA00022989"/>
    </source>
</evidence>
<organism evidence="10 11">
    <name type="scientific">Agromyces ramosus</name>
    <dbReference type="NCBI Taxonomy" id="33879"/>
    <lineage>
        <taxon>Bacteria</taxon>
        <taxon>Bacillati</taxon>
        <taxon>Actinomycetota</taxon>
        <taxon>Actinomycetes</taxon>
        <taxon>Micrococcales</taxon>
        <taxon>Microbacteriaceae</taxon>
        <taxon>Agromyces</taxon>
    </lineage>
</organism>
<keyword evidence="6 8" id="KW-0472">Membrane</keyword>
<sequence>MTNEQAHTGTTTTRTDAASTATSVSAASAASGPASPRAPRHAWVALAVLMLPVLLVSIDNTVLSFALPAISRDLAPTAAQQLWIIDAYPLVLAGLLVAMGSAGDRYGRRRMLLIGSIGFAVLSVAAAFAPTAETLIAARAALGFFGAMLMPSTLSLLRTVFVEREQRRLAIAIWASGFAAGSAFGPLVGGLLLEHFAWGSVFLLAVPVLVPMLILVPLLIPESRDPAPGRIDLPSTLLSLAAMGPVVYGIKSLATDGFDGFGVQAIVLGAFAGVWFVRRQLSARSPMLDVRLFRQGSFGGAVLVNLCSVIALVGFLYFVSQHLQLIAGLTPVAAGLALLPGLVAMIIAGLAVVPIARRVRPRILVPTALALSAAGYAVVASTATADSIAPVVIAFVLLGVGIGAAETVSNELILSSAPAAKAGAASAVSETAYELGAVLGTAVLGSILAAHYRGAIELPGALTGAQADAARETLAGAVTVAEQLPAAIGAELAASAAHAFDSGVVVTSLIGVGLMAAAAAIAAVALRNPKIPPATAARVAQSATESASETQ</sequence>
<evidence type="ECO:0000259" key="9">
    <source>
        <dbReference type="PROSITE" id="PS50850"/>
    </source>
</evidence>
<feature type="transmembrane region" description="Helical" evidence="8">
    <location>
        <begin position="504"/>
        <end position="526"/>
    </location>
</feature>
<evidence type="ECO:0000313" key="10">
    <source>
        <dbReference type="EMBL" id="MDQ0892710.1"/>
    </source>
</evidence>
<keyword evidence="11" id="KW-1185">Reference proteome</keyword>
<evidence type="ECO:0000313" key="11">
    <source>
        <dbReference type="Proteomes" id="UP001239083"/>
    </source>
</evidence>
<feature type="transmembrane region" description="Helical" evidence="8">
    <location>
        <begin position="136"/>
        <end position="157"/>
    </location>
</feature>
<dbReference type="SUPFAM" id="SSF103473">
    <property type="entry name" value="MFS general substrate transporter"/>
    <property type="match status" value="1"/>
</dbReference>
<evidence type="ECO:0000256" key="4">
    <source>
        <dbReference type="ARBA" id="ARBA00022692"/>
    </source>
</evidence>
<dbReference type="CDD" id="cd17321">
    <property type="entry name" value="MFS_MMR_MDR_like"/>
    <property type="match status" value="1"/>
</dbReference>
<feature type="transmembrane region" description="Helical" evidence="8">
    <location>
        <begin position="111"/>
        <end position="130"/>
    </location>
</feature>
<dbReference type="PROSITE" id="PS50850">
    <property type="entry name" value="MFS"/>
    <property type="match status" value="1"/>
</dbReference>
<name>A0ABU0R3Q6_9MICO</name>
<dbReference type="Gene3D" id="1.20.1720.10">
    <property type="entry name" value="Multidrug resistance protein D"/>
    <property type="match status" value="1"/>
</dbReference>
<feature type="transmembrane region" description="Helical" evidence="8">
    <location>
        <begin position="195"/>
        <end position="219"/>
    </location>
</feature>
<keyword evidence="4 8" id="KW-0812">Transmembrane</keyword>
<accession>A0ABU0R3Q6</accession>
<dbReference type="InterPro" id="IPR036259">
    <property type="entry name" value="MFS_trans_sf"/>
</dbReference>
<feature type="transmembrane region" description="Helical" evidence="8">
    <location>
        <begin position="363"/>
        <end position="381"/>
    </location>
</feature>
<dbReference type="InterPro" id="IPR020846">
    <property type="entry name" value="MFS_dom"/>
</dbReference>
<evidence type="ECO:0000256" key="1">
    <source>
        <dbReference type="ARBA" id="ARBA00004651"/>
    </source>
</evidence>
<keyword evidence="2" id="KW-0813">Transport</keyword>
<dbReference type="Pfam" id="PF07690">
    <property type="entry name" value="MFS_1"/>
    <property type="match status" value="1"/>
</dbReference>
<gene>
    <name evidence="10" type="ORF">QFZ26_000265</name>
</gene>
<feature type="transmembrane region" description="Helical" evidence="8">
    <location>
        <begin position="298"/>
        <end position="320"/>
    </location>
</feature>
<reference evidence="10 11" key="1">
    <citation type="submission" date="2023-07" db="EMBL/GenBank/DDBJ databases">
        <title>Comparative genomics of wheat-associated soil bacteria to identify genetic determinants of phenazine resistance.</title>
        <authorList>
            <person name="Mouncey N."/>
        </authorList>
    </citation>
    <scope>NUCLEOTIDE SEQUENCE [LARGE SCALE GENOMIC DNA]</scope>
    <source>
        <strain evidence="10 11">V3I3</strain>
    </source>
</reference>
<feature type="transmembrane region" description="Helical" evidence="8">
    <location>
        <begin position="169"/>
        <end position="189"/>
    </location>
</feature>
<evidence type="ECO:0000256" key="7">
    <source>
        <dbReference type="SAM" id="MobiDB-lite"/>
    </source>
</evidence>
<dbReference type="Proteomes" id="UP001239083">
    <property type="component" value="Unassembled WGS sequence"/>
</dbReference>
<comment type="caution">
    <text evidence="10">The sequence shown here is derived from an EMBL/GenBank/DDBJ whole genome shotgun (WGS) entry which is preliminary data.</text>
</comment>
<feature type="transmembrane region" description="Helical" evidence="8">
    <location>
        <begin position="387"/>
        <end position="405"/>
    </location>
</feature>